<dbReference type="GO" id="GO:0006493">
    <property type="term" value="P:protein O-linked glycosylation"/>
    <property type="evidence" value="ECO:0007669"/>
    <property type="project" value="TreeGrafter"/>
</dbReference>
<evidence type="ECO:0000256" key="9">
    <source>
        <dbReference type="ARBA" id="ARBA00023136"/>
    </source>
</evidence>
<evidence type="ECO:0000256" key="10">
    <source>
        <dbReference type="RuleBase" id="RU363063"/>
    </source>
</evidence>
<keyword evidence="9" id="KW-0472">Membrane</keyword>
<keyword evidence="6" id="KW-0735">Signal-anchor</keyword>
<dbReference type="GO" id="GO:0016758">
    <property type="term" value="F:hexosyltransferase activity"/>
    <property type="evidence" value="ECO:0007669"/>
    <property type="project" value="InterPro"/>
</dbReference>
<keyword evidence="5" id="KW-0812">Transmembrane</keyword>
<evidence type="ECO:0000313" key="11">
    <source>
        <dbReference type="Proteomes" id="UP000694843"/>
    </source>
</evidence>
<dbReference type="Proteomes" id="UP000694843">
    <property type="component" value="Unplaced"/>
</dbReference>
<keyword evidence="11" id="KW-1185">Reference proteome</keyword>
<dbReference type="AlphaFoldDB" id="A0A979FST4"/>
<evidence type="ECO:0000256" key="7">
    <source>
        <dbReference type="ARBA" id="ARBA00022989"/>
    </source>
</evidence>
<organism evidence="11 12">
    <name type="scientific">Hyalella azteca</name>
    <name type="common">Amphipod</name>
    <dbReference type="NCBI Taxonomy" id="294128"/>
    <lineage>
        <taxon>Eukaryota</taxon>
        <taxon>Metazoa</taxon>
        <taxon>Ecdysozoa</taxon>
        <taxon>Arthropoda</taxon>
        <taxon>Crustacea</taxon>
        <taxon>Multicrustacea</taxon>
        <taxon>Malacostraca</taxon>
        <taxon>Eumalacostraca</taxon>
        <taxon>Peracarida</taxon>
        <taxon>Amphipoda</taxon>
        <taxon>Senticaudata</taxon>
        <taxon>Talitrida</taxon>
        <taxon>Talitroidea</taxon>
        <taxon>Hyalellidae</taxon>
        <taxon>Hyalella</taxon>
    </lineage>
</organism>
<evidence type="ECO:0000256" key="8">
    <source>
        <dbReference type="ARBA" id="ARBA00023034"/>
    </source>
</evidence>
<dbReference type="Pfam" id="PF01762">
    <property type="entry name" value="Galactosyl_T"/>
    <property type="match status" value="1"/>
</dbReference>
<accession>A0A979FST4</accession>
<dbReference type="PANTHER" id="PTHR11214">
    <property type="entry name" value="BETA-1,3-N-ACETYLGLUCOSAMINYLTRANSFERASE"/>
    <property type="match status" value="1"/>
</dbReference>
<comment type="subcellular location">
    <subcellularLocation>
        <location evidence="1 10">Golgi apparatus membrane</location>
        <topology evidence="1 10">Single-pass type II membrane protein</topology>
    </subcellularLocation>
</comment>
<dbReference type="GeneID" id="108676078"/>
<proteinExistence type="inferred from homology"/>
<evidence type="ECO:0000256" key="1">
    <source>
        <dbReference type="ARBA" id="ARBA00004323"/>
    </source>
</evidence>
<dbReference type="Gene3D" id="3.90.550.50">
    <property type="match status" value="1"/>
</dbReference>
<keyword evidence="7" id="KW-1133">Transmembrane helix</keyword>
<dbReference type="EC" id="2.4.1.-" evidence="10"/>
<keyword evidence="8 10" id="KW-0333">Golgi apparatus</keyword>
<comment type="similarity">
    <text evidence="2 10">Belongs to the glycosyltransferase 31 family.</text>
</comment>
<evidence type="ECO:0000256" key="3">
    <source>
        <dbReference type="ARBA" id="ARBA00022676"/>
    </source>
</evidence>
<evidence type="ECO:0000313" key="12">
    <source>
        <dbReference type="RefSeq" id="XP_047740241.1"/>
    </source>
</evidence>
<evidence type="ECO:0000256" key="6">
    <source>
        <dbReference type="ARBA" id="ARBA00022968"/>
    </source>
</evidence>
<dbReference type="OMA" id="NENEHYG"/>
<sequence>MAKVTYDQSFLLGDPNVSQEQYLRVNQSKIDAENNKFNDIVQGNFQDHYRNLTYKHIMGLTWATHFCSRAVFVIKMDDDITVNFFHVRQLLQTRYTNIKNVLLGLVVIKAKPFRLNNKWQVTQEEYVGDEYPTYLSGWFYIAPMETARKLVGNAHRFRYFWIDDVFVTGIIAQDLQIERRNIDTKIETWSSWEKPPRDN</sequence>
<dbReference type="GO" id="GO:0000139">
    <property type="term" value="C:Golgi membrane"/>
    <property type="evidence" value="ECO:0007669"/>
    <property type="project" value="UniProtKB-SubCell"/>
</dbReference>
<keyword evidence="4" id="KW-0808">Transferase</keyword>
<reference evidence="12" key="1">
    <citation type="submission" date="2025-08" db="UniProtKB">
        <authorList>
            <consortium name="RefSeq"/>
        </authorList>
    </citation>
    <scope>IDENTIFICATION</scope>
    <source>
        <tissue evidence="12">Whole organism</tissue>
    </source>
</reference>
<dbReference type="InterPro" id="IPR002659">
    <property type="entry name" value="Glyco_trans_31"/>
</dbReference>
<gene>
    <name evidence="12" type="primary">LOC108676078</name>
</gene>
<evidence type="ECO:0000256" key="2">
    <source>
        <dbReference type="ARBA" id="ARBA00008661"/>
    </source>
</evidence>
<evidence type="ECO:0000256" key="5">
    <source>
        <dbReference type="ARBA" id="ARBA00022692"/>
    </source>
</evidence>
<keyword evidence="3 10" id="KW-0328">Glycosyltransferase</keyword>
<protein>
    <recommendedName>
        <fullName evidence="10">Hexosyltransferase</fullName>
        <ecNumber evidence="10">2.4.1.-</ecNumber>
    </recommendedName>
</protein>
<evidence type="ECO:0000256" key="4">
    <source>
        <dbReference type="ARBA" id="ARBA00022679"/>
    </source>
</evidence>
<name>A0A979FST4_HYAAZ</name>
<dbReference type="RefSeq" id="XP_047740241.1">
    <property type="nucleotide sequence ID" value="XM_047884285.1"/>
</dbReference>
<dbReference type="OrthoDB" id="6346213at2759"/>
<dbReference type="PANTHER" id="PTHR11214:SF235">
    <property type="entry name" value="HEXOSYLTRANSFERASE"/>
    <property type="match status" value="1"/>
</dbReference>
<dbReference type="KEGG" id="hazt:108676078"/>